<organism evidence="1 2">
    <name type="scientific">Undibacterium baiyunense</name>
    <dbReference type="NCBI Taxonomy" id="2828731"/>
    <lineage>
        <taxon>Bacteria</taxon>
        <taxon>Pseudomonadati</taxon>
        <taxon>Pseudomonadota</taxon>
        <taxon>Betaproteobacteria</taxon>
        <taxon>Burkholderiales</taxon>
        <taxon>Oxalobacteraceae</taxon>
        <taxon>Undibacterium</taxon>
    </lineage>
</organism>
<reference evidence="1 2" key="1">
    <citation type="submission" date="2021-04" db="EMBL/GenBank/DDBJ databases">
        <title>novel species isolated from subtropical streams in China.</title>
        <authorList>
            <person name="Lu H."/>
        </authorList>
    </citation>
    <scope>NUCLEOTIDE SEQUENCE [LARGE SCALE GENOMIC DNA]</scope>
    <source>
        <strain evidence="1 2">BYS107W</strain>
    </source>
</reference>
<evidence type="ECO:0000313" key="1">
    <source>
        <dbReference type="EMBL" id="MBR7747438.1"/>
    </source>
</evidence>
<sequence>MRHAKRTDENHAEVRDGLRAQGYEVYDFSAVGGGVADLAVKISTTMSVWLEVKRDKKEKLTDKEVIFKMLWFDCYRVVTSVDEAVAAIEQTKIKFKEL</sequence>
<dbReference type="Proteomes" id="UP000680158">
    <property type="component" value="Unassembled WGS sequence"/>
</dbReference>
<dbReference type="EMBL" id="JAGSPM010000007">
    <property type="protein sequence ID" value="MBR7747438.1"/>
    <property type="molecule type" value="Genomic_DNA"/>
</dbReference>
<keyword evidence="2" id="KW-1185">Reference proteome</keyword>
<proteinExistence type="predicted"/>
<gene>
    <name evidence="1" type="ORF">KDM92_12670</name>
</gene>
<comment type="caution">
    <text evidence="1">The sequence shown here is derived from an EMBL/GenBank/DDBJ whole genome shotgun (WGS) entry which is preliminary data.</text>
</comment>
<dbReference type="AlphaFoldDB" id="A0A941DGZ0"/>
<protein>
    <recommendedName>
        <fullName evidence="3">VRR-NUC domain-containing protein</fullName>
    </recommendedName>
</protein>
<accession>A0A941DGZ0</accession>
<dbReference type="RefSeq" id="WP_212684831.1">
    <property type="nucleotide sequence ID" value="NZ_JAGSPM010000007.1"/>
</dbReference>
<name>A0A941DGZ0_9BURK</name>
<evidence type="ECO:0000313" key="2">
    <source>
        <dbReference type="Proteomes" id="UP000680158"/>
    </source>
</evidence>
<evidence type="ECO:0008006" key="3">
    <source>
        <dbReference type="Google" id="ProtNLM"/>
    </source>
</evidence>